<accession>A0AAD1XIR7</accession>
<feature type="domain" description="CH-like" evidence="1">
    <location>
        <begin position="23"/>
        <end position="93"/>
    </location>
</feature>
<evidence type="ECO:0000313" key="3">
    <source>
        <dbReference type="Proteomes" id="UP001295684"/>
    </source>
</evidence>
<evidence type="ECO:0000259" key="1">
    <source>
        <dbReference type="Pfam" id="PF06294"/>
    </source>
</evidence>
<dbReference type="EMBL" id="CAMPGE010014777">
    <property type="protein sequence ID" value="CAI2373427.1"/>
    <property type="molecule type" value="Genomic_DNA"/>
</dbReference>
<dbReference type="GO" id="GO:0005930">
    <property type="term" value="C:axoneme"/>
    <property type="evidence" value="ECO:0007669"/>
    <property type="project" value="TreeGrafter"/>
</dbReference>
<proteinExistence type="predicted"/>
<evidence type="ECO:0000313" key="2">
    <source>
        <dbReference type="EMBL" id="CAI2373427.1"/>
    </source>
</evidence>
<keyword evidence="3" id="KW-1185">Reference proteome</keyword>
<dbReference type="GO" id="GO:0051493">
    <property type="term" value="P:regulation of cytoskeleton organization"/>
    <property type="evidence" value="ECO:0007669"/>
    <property type="project" value="TreeGrafter"/>
</dbReference>
<dbReference type="InterPro" id="IPR010441">
    <property type="entry name" value="CH_2"/>
</dbReference>
<gene>
    <name evidence="2" type="ORF">ECRASSUSDP1_LOCUS14773</name>
</gene>
<protein>
    <recommendedName>
        <fullName evidence="1">CH-like domain-containing protein</fullName>
    </recommendedName>
</protein>
<dbReference type="InterPro" id="IPR036872">
    <property type="entry name" value="CH_dom_sf"/>
</dbReference>
<dbReference type="InterPro" id="IPR052111">
    <property type="entry name" value="Spermatogenesis_Ciliary_MAP"/>
</dbReference>
<dbReference type="GO" id="GO:0008017">
    <property type="term" value="F:microtubule binding"/>
    <property type="evidence" value="ECO:0007669"/>
    <property type="project" value="TreeGrafter"/>
</dbReference>
<reference evidence="2" key="1">
    <citation type="submission" date="2023-07" db="EMBL/GenBank/DDBJ databases">
        <authorList>
            <consortium name="AG Swart"/>
            <person name="Singh M."/>
            <person name="Singh A."/>
            <person name="Seah K."/>
            <person name="Emmerich C."/>
        </authorList>
    </citation>
    <scope>NUCLEOTIDE SEQUENCE</scope>
    <source>
        <strain evidence="2">DP1</strain>
    </source>
</reference>
<organism evidence="2 3">
    <name type="scientific">Euplotes crassus</name>
    <dbReference type="NCBI Taxonomy" id="5936"/>
    <lineage>
        <taxon>Eukaryota</taxon>
        <taxon>Sar</taxon>
        <taxon>Alveolata</taxon>
        <taxon>Ciliophora</taxon>
        <taxon>Intramacronucleata</taxon>
        <taxon>Spirotrichea</taxon>
        <taxon>Hypotrichia</taxon>
        <taxon>Euplotida</taxon>
        <taxon>Euplotidae</taxon>
        <taxon>Moneuplotes</taxon>
    </lineage>
</organism>
<name>A0AAD1XIR7_EUPCR</name>
<dbReference type="PANTHER" id="PTHR12509:SF8">
    <property type="entry name" value="SPERMATOGENESIS-ASSOCIATED PROTEIN 4"/>
    <property type="match status" value="1"/>
</dbReference>
<comment type="caution">
    <text evidence="2">The sequence shown here is derived from an EMBL/GenBank/DDBJ whole genome shotgun (WGS) entry which is preliminary data.</text>
</comment>
<sequence>MEQSPYRSSPKFEKEMLVTPKKEQKYNNGYLAAEILNQYYPDQISLRDFENTQKYHNKLKNWAQINKILNQLKLPIEMPDLDLLAKNIDNKIAQSFVHDLSASLKALNLKKETDKSYYSPKFSLKKKSIKFLEEEKGGSLSKLHKPHIVSSPEILQHHKFQRPIPSDLTGSPYHQAKITSLIKQIPIGAMELRKRIYNP</sequence>
<dbReference type="AlphaFoldDB" id="A0AAD1XIR7"/>
<dbReference type="Pfam" id="PF06294">
    <property type="entry name" value="CH_2"/>
    <property type="match status" value="1"/>
</dbReference>
<dbReference type="Gene3D" id="1.10.418.10">
    <property type="entry name" value="Calponin-like domain"/>
    <property type="match status" value="1"/>
</dbReference>
<dbReference type="PANTHER" id="PTHR12509">
    <property type="entry name" value="SPERMATOGENESIS-ASSOCIATED 4-RELATED"/>
    <property type="match status" value="1"/>
</dbReference>
<dbReference type="Proteomes" id="UP001295684">
    <property type="component" value="Unassembled WGS sequence"/>
</dbReference>